<evidence type="ECO:0000256" key="9">
    <source>
        <dbReference type="SAM" id="MobiDB-lite"/>
    </source>
</evidence>
<feature type="domain" description="CTLH" evidence="10">
    <location>
        <begin position="55"/>
        <end position="112"/>
    </location>
</feature>
<dbReference type="InterPro" id="IPR023175">
    <property type="entry name" value="Vta1/CALS_N_sf"/>
</dbReference>
<dbReference type="Gene3D" id="1.20.5.420">
    <property type="entry name" value="Immunoglobulin FC, subunit C"/>
    <property type="match status" value="1"/>
</dbReference>
<evidence type="ECO:0000256" key="4">
    <source>
        <dbReference type="ARBA" id="ARBA00022448"/>
    </source>
</evidence>
<dbReference type="GO" id="GO:0032511">
    <property type="term" value="P:late endosome to vacuole transport via multivesicular body sorting pathway"/>
    <property type="evidence" value="ECO:0007669"/>
    <property type="project" value="InterPro"/>
</dbReference>
<dbReference type="InterPro" id="IPR024964">
    <property type="entry name" value="CTLH/CRA"/>
</dbReference>
<dbReference type="InterPro" id="IPR039431">
    <property type="entry name" value="Vta1/CALS_N"/>
</dbReference>
<dbReference type="PANTHER" id="PTHR46009:SF1">
    <property type="entry name" value="VACUOLAR PROTEIN SORTING-ASSOCIATED PROTEIN VTA1 HOMOLOG"/>
    <property type="match status" value="1"/>
</dbReference>
<name>A0AAF0JL84_9BASI</name>
<dbReference type="InterPro" id="IPR013144">
    <property type="entry name" value="CRA_dom"/>
</dbReference>
<evidence type="ECO:0000256" key="3">
    <source>
        <dbReference type="ARBA" id="ARBA00007895"/>
    </source>
</evidence>
<proteinExistence type="inferred from homology"/>
<dbReference type="InterPro" id="IPR044538">
    <property type="entry name" value="Vta1-like"/>
</dbReference>
<dbReference type="InterPro" id="IPR041212">
    <property type="entry name" value="Vta1_C"/>
</dbReference>
<keyword evidence="4" id="KW-0813">Transport</keyword>
<keyword evidence="6" id="KW-0967">Endosome</keyword>
<dbReference type="GO" id="GO:0010008">
    <property type="term" value="C:endosome membrane"/>
    <property type="evidence" value="ECO:0007669"/>
    <property type="project" value="UniProtKB-SubCell"/>
</dbReference>
<comment type="similarity">
    <text evidence="3">Belongs to the VTA1 family.</text>
</comment>
<dbReference type="PROSITE" id="PS50897">
    <property type="entry name" value="CTLH"/>
    <property type="match status" value="1"/>
</dbReference>
<dbReference type="InterPro" id="IPR006594">
    <property type="entry name" value="LisH"/>
</dbReference>
<keyword evidence="5" id="KW-0963">Cytoplasm</keyword>
<dbReference type="GO" id="GO:0005771">
    <property type="term" value="C:multivesicular body"/>
    <property type="evidence" value="ECO:0007669"/>
    <property type="project" value="TreeGrafter"/>
</dbReference>
<dbReference type="Pfam" id="PF08513">
    <property type="entry name" value="LisH"/>
    <property type="match status" value="1"/>
</dbReference>
<feature type="compositionally biased region" description="Low complexity" evidence="9">
    <location>
        <begin position="468"/>
        <end position="481"/>
    </location>
</feature>
<dbReference type="InterPro" id="IPR006595">
    <property type="entry name" value="CTLH_C"/>
</dbReference>
<dbReference type="Pfam" id="PF04652">
    <property type="entry name" value="Vta1"/>
    <property type="match status" value="1"/>
</dbReference>
<evidence type="ECO:0000256" key="5">
    <source>
        <dbReference type="ARBA" id="ARBA00022490"/>
    </source>
</evidence>
<dbReference type="PANTHER" id="PTHR46009">
    <property type="entry name" value="VACUOLAR PROTEIN SORTING-ASSOCIATED PROTEIN VTA1 HOMOLOG"/>
    <property type="match status" value="1"/>
</dbReference>
<protein>
    <recommendedName>
        <fullName evidence="10">CTLH domain-containing protein</fullName>
    </recommendedName>
</protein>
<dbReference type="EMBL" id="CP118377">
    <property type="protein sequence ID" value="WFD43951.1"/>
    <property type="molecule type" value="Genomic_DNA"/>
</dbReference>
<evidence type="ECO:0000259" key="10">
    <source>
        <dbReference type="PROSITE" id="PS50897"/>
    </source>
</evidence>
<dbReference type="Gene3D" id="1.25.40.270">
    <property type="entry name" value="Vacuolar protein sorting-associated protein vta1"/>
    <property type="match status" value="1"/>
</dbReference>
<gene>
    <name evidence="11" type="ORF">MPSI1_002616</name>
</gene>
<evidence type="ECO:0000313" key="12">
    <source>
        <dbReference type="Proteomes" id="UP001214628"/>
    </source>
</evidence>
<dbReference type="Pfam" id="PF10607">
    <property type="entry name" value="CTLH"/>
    <property type="match status" value="1"/>
</dbReference>
<sequence length="575" mass="63076">MVSSSEWHARLAQIPVPKRDLDRIVLDYLVVQGRKDAAEAFSAETGLSLEMDSSDLDARVEIRKIMLRGDTAQAMESVNELNPEILDTNPVLFFHLQQLRMIELMHEGQLDKALLFAAEHLAPLGEEHGSLLHEIEQTMSLFVLDMSSDSTSIPAYAQRLYKKDYRQRVADELNSAILASQSYHRSAKLLELVQMLRYSEQLLGQTGPGKTDFPHLSIADLLLTTRPKPENAENEVRKVDPIVSYWCKRKSIDQGRYYAAQLGIAEPTSDASSRAYLLSLMDDLEKTKAELHDQEAVTDDTVGHAYVENFALKIFHGADREDQDGTATKATAKSFVAASQFLEVLNVFGPLDEEVCAFVTQTQAKIKYAKWKAAQIAKSSREPSKADDSQSPVERKESNAEAPQSRSPALAALSDGSEAKELSTESTSQELDPGRESASSTKKPSRPTDRASTQLPSPPTDDGGATDSPSNPNVLLPSSPVQPQDFANLPSVPDENTRATPVTIVSPSAPSVANVPKATMNERASSAAPSNSRLSVSDIAQVQKLSRWASSAMDYEDIETARTHLRDALKLLDSL</sequence>
<dbReference type="GO" id="GO:0015031">
    <property type="term" value="P:protein transport"/>
    <property type="evidence" value="ECO:0007669"/>
    <property type="project" value="UniProtKB-KW"/>
</dbReference>
<comment type="subcellular location">
    <subcellularLocation>
        <location evidence="2">Cytoplasm</location>
    </subcellularLocation>
    <subcellularLocation>
        <location evidence="1">Endosome membrane</location>
        <topology evidence="1">Peripheral membrane protein</topology>
    </subcellularLocation>
</comment>
<organism evidence="11 12">
    <name type="scientific">Malassezia psittaci</name>
    <dbReference type="NCBI Taxonomy" id="1821823"/>
    <lineage>
        <taxon>Eukaryota</taxon>
        <taxon>Fungi</taxon>
        <taxon>Dikarya</taxon>
        <taxon>Basidiomycota</taxon>
        <taxon>Ustilaginomycotina</taxon>
        <taxon>Malasseziomycetes</taxon>
        <taxon>Malasseziales</taxon>
        <taxon>Malasseziaceae</taxon>
        <taxon>Malassezia</taxon>
    </lineage>
</organism>
<dbReference type="AlphaFoldDB" id="A0AAF0JL84"/>
<feature type="region of interest" description="Disordered" evidence="9">
    <location>
        <begin position="377"/>
        <end position="514"/>
    </location>
</feature>
<keyword evidence="8" id="KW-0472">Membrane</keyword>
<keyword evidence="12" id="KW-1185">Reference proteome</keyword>
<reference evidence="11" key="1">
    <citation type="submission" date="2023-02" db="EMBL/GenBank/DDBJ databases">
        <title>Mating type loci evolution in Malassezia.</title>
        <authorList>
            <person name="Coelho M.A."/>
        </authorList>
    </citation>
    <scope>NUCLEOTIDE SEQUENCE</scope>
    <source>
        <strain evidence="11">CBS 14136</strain>
    </source>
</reference>
<dbReference type="SMART" id="SM00667">
    <property type="entry name" value="LisH"/>
    <property type="match status" value="1"/>
</dbReference>
<feature type="compositionally biased region" description="Polar residues" evidence="9">
    <location>
        <begin position="498"/>
        <end position="511"/>
    </location>
</feature>
<dbReference type="Pfam" id="PF18097">
    <property type="entry name" value="Vta1_C"/>
    <property type="match status" value="1"/>
</dbReference>
<evidence type="ECO:0000256" key="1">
    <source>
        <dbReference type="ARBA" id="ARBA00004481"/>
    </source>
</evidence>
<dbReference type="SMART" id="SM00668">
    <property type="entry name" value="CTLH"/>
    <property type="match status" value="1"/>
</dbReference>
<accession>A0AAF0JL84</accession>
<evidence type="ECO:0000256" key="8">
    <source>
        <dbReference type="ARBA" id="ARBA00023136"/>
    </source>
</evidence>
<dbReference type="Proteomes" id="UP001214628">
    <property type="component" value="Chromosome 3"/>
</dbReference>
<dbReference type="PROSITE" id="PS50896">
    <property type="entry name" value="LISH"/>
    <property type="match status" value="1"/>
</dbReference>
<keyword evidence="7" id="KW-0653">Protein transport</keyword>
<dbReference type="SMART" id="SM00757">
    <property type="entry name" value="CRA"/>
    <property type="match status" value="1"/>
</dbReference>
<feature type="compositionally biased region" description="Basic and acidic residues" evidence="9">
    <location>
        <begin position="379"/>
        <end position="399"/>
    </location>
</feature>
<evidence type="ECO:0000256" key="6">
    <source>
        <dbReference type="ARBA" id="ARBA00022753"/>
    </source>
</evidence>
<evidence type="ECO:0000256" key="7">
    <source>
        <dbReference type="ARBA" id="ARBA00022927"/>
    </source>
</evidence>
<evidence type="ECO:0000313" key="11">
    <source>
        <dbReference type="EMBL" id="WFD43951.1"/>
    </source>
</evidence>
<evidence type="ECO:0000256" key="2">
    <source>
        <dbReference type="ARBA" id="ARBA00004496"/>
    </source>
</evidence>